<comment type="subcellular location">
    <subcellularLocation>
        <location evidence="1">Membrane</location>
        <topology evidence="1">Single-pass type I membrane protein</topology>
    </subcellularLocation>
</comment>
<dbReference type="InterPro" id="IPR013098">
    <property type="entry name" value="Ig_I-set"/>
</dbReference>
<evidence type="ECO:0000256" key="1">
    <source>
        <dbReference type="ARBA" id="ARBA00004479"/>
    </source>
</evidence>
<keyword evidence="8" id="KW-1185">Reference proteome</keyword>
<dbReference type="InterPro" id="IPR007110">
    <property type="entry name" value="Ig-like_dom"/>
</dbReference>
<dbReference type="InterPro" id="IPR003599">
    <property type="entry name" value="Ig_sub"/>
</dbReference>
<dbReference type="PANTHER" id="PTHR11640:SF31">
    <property type="entry name" value="IRREGULAR CHIASM C-ROUGHEST PROTEIN-RELATED"/>
    <property type="match status" value="1"/>
</dbReference>
<evidence type="ECO:0000259" key="6">
    <source>
        <dbReference type="PROSITE" id="PS50835"/>
    </source>
</evidence>
<dbReference type="InterPro" id="IPR013783">
    <property type="entry name" value="Ig-like_fold"/>
</dbReference>
<dbReference type="Pfam" id="PF07686">
    <property type="entry name" value="V-set"/>
    <property type="match status" value="1"/>
</dbReference>
<dbReference type="GO" id="GO:0005886">
    <property type="term" value="C:plasma membrane"/>
    <property type="evidence" value="ECO:0007669"/>
    <property type="project" value="TreeGrafter"/>
</dbReference>
<dbReference type="PROSITE" id="PS50835">
    <property type="entry name" value="IG_LIKE"/>
    <property type="match status" value="1"/>
</dbReference>
<dbReference type="GO" id="GO:0098609">
    <property type="term" value="P:cell-cell adhesion"/>
    <property type="evidence" value="ECO:0007669"/>
    <property type="project" value="TreeGrafter"/>
</dbReference>
<keyword evidence="2" id="KW-0472">Membrane</keyword>
<dbReference type="Pfam" id="PF07679">
    <property type="entry name" value="I-set"/>
    <property type="match status" value="1"/>
</dbReference>
<dbReference type="InterPro" id="IPR051275">
    <property type="entry name" value="Cell_adhesion_signaling"/>
</dbReference>
<dbReference type="Proteomes" id="UP000507470">
    <property type="component" value="Unassembled WGS sequence"/>
</dbReference>
<evidence type="ECO:0000256" key="2">
    <source>
        <dbReference type="ARBA" id="ARBA00023136"/>
    </source>
</evidence>
<feature type="domain" description="Ig-like" evidence="6">
    <location>
        <begin position="221"/>
        <end position="307"/>
    </location>
</feature>
<keyword evidence="5" id="KW-0393">Immunoglobulin domain</keyword>
<accession>A0A6J8DTT9</accession>
<dbReference type="SMART" id="SM00409">
    <property type="entry name" value="IG"/>
    <property type="match status" value="3"/>
</dbReference>
<dbReference type="InterPro" id="IPR036179">
    <property type="entry name" value="Ig-like_dom_sf"/>
</dbReference>
<dbReference type="GO" id="GO:0005911">
    <property type="term" value="C:cell-cell junction"/>
    <property type="evidence" value="ECO:0007669"/>
    <property type="project" value="TreeGrafter"/>
</dbReference>
<sequence>MQLSRFSSTSGSDQCNSDVLFKQNVQFLTQHQHVIYSQPSLQVVIINISGLKLEISPITLDTNGEIINPAIPNMNRLKVVGNITKGDYNLQIQNVSSSDEGIYKCSQRVTGISVKEHRIVLKLKVKPKNDKILHSENGVIKGEEGKVLNLTCSVESGIPLETITLYNVSSRLKCGGPGILTIRIKTTIFFYHAKMYSCKVEADTLLTPIQKNITLDIKNKPFVSFNTSNPIIVTENNNMTLLCYSHGNPLVEEMQIENGKKLALTYRRHSTCKFTIFKIKQADAGLYKCNARSAIGPADTAVKVNVTYPPSFAVTQDIRRAELQCNPDGNSPKYTF</sequence>
<dbReference type="SUPFAM" id="SSF48726">
    <property type="entry name" value="Immunoglobulin"/>
    <property type="match status" value="2"/>
</dbReference>
<proteinExistence type="predicted"/>
<keyword evidence="4" id="KW-0325">Glycoprotein</keyword>
<reference evidence="7 8" key="1">
    <citation type="submission" date="2020-06" db="EMBL/GenBank/DDBJ databases">
        <authorList>
            <person name="Li R."/>
            <person name="Bekaert M."/>
        </authorList>
    </citation>
    <scope>NUCLEOTIDE SEQUENCE [LARGE SCALE GENOMIC DNA]</scope>
    <source>
        <strain evidence="8">wild</strain>
    </source>
</reference>
<dbReference type="GO" id="GO:0050839">
    <property type="term" value="F:cell adhesion molecule binding"/>
    <property type="evidence" value="ECO:0007669"/>
    <property type="project" value="TreeGrafter"/>
</dbReference>
<dbReference type="EMBL" id="CACVKT020007864">
    <property type="protein sequence ID" value="CAC5411486.1"/>
    <property type="molecule type" value="Genomic_DNA"/>
</dbReference>
<keyword evidence="3" id="KW-1015">Disulfide bond</keyword>
<evidence type="ECO:0000256" key="5">
    <source>
        <dbReference type="ARBA" id="ARBA00023319"/>
    </source>
</evidence>
<protein>
    <submittedName>
        <fullName evidence="7">NCAM</fullName>
    </submittedName>
</protein>
<evidence type="ECO:0000313" key="8">
    <source>
        <dbReference type="Proteomes" id="UP000507470"/>
    </source>
</evidence>
<gene>
    <name evidence="7" type="ORF">MCOR_44572</name>
</gene>
<dbReference type="OrthoDB" id="6143670at2759"/>
<evidence type="ECO:0000256" key="4">
    <source>
        <dbReference type="ARBA" id="ARBA00023180"/>
    </source>
</evidence>
<name>A0A6J8DTT9_MYTCO</name>
<dbReference type="InterPro" id="IPR013106">
    <property type="entry name" value="Ig_V-set"/>
</dbReference>
<evidence type="ECO:0000256" key="3">
    <source>
        <dbReference type="ARBA" id="ARBA00023157"/>
    </source>
</evidence>
<dbReference type="AlphaFoldDB" id="A0A6J8DTT9"/>
<dbReference type="PANTHER" id="PTHR11640">
    <property type="entry name" value="NEPHRIN"/>
    <property type="match status" value="1"/>
</dbReference>
<organism evidence="7 8">
    <name type="scientific">Mytilus coruscus</name>
    <name type="common">Sea mussel</name>
    <dbReference type="NCBI Taxonomy" id="42192"/>
    <lineage>
        <taxon>Eukaryota</taxon>
        <taxon>Metazoa</taxon>
        <taxon>Spiralia</taxon>
        <taxon>Lophotrochozoa</taxon>
        <taxon>Mollusca</taxon>
        <taxon>Bivalvia</taxon>
        <taxon>Autobranchia</taxon>
        <taxon>Pteriomorphia</taxon>
        <taxon>Mytilida</taxon>
        <taxon>Mytiloidea</taxon>
        <taxon>Mytilidae</taxon>
        <taxon>Mytilinae</taxon>
        <taxon>Mytilus</taxon>
    </lineage>
</organism>
<dbReference type="Gene3D" id="2.60.40.10">
    <property type="entry name" value="Immunoglobulins"/>
    <property type="match status" value="2"/>
</dbReference>
<evidence type="ECO:0000313" key="7">
    <source>
        <dbReference type="EMBL" id="CAC5411486.1"/>
    </source>
</evidence>